<evidence type="ECO:0000313" key="7">
    <source>
        <dbReference type="Proteomes" id="UP000215914"/>
    </source>
</evidence>
<keyword evidence="7" id="KW-1185">Reference proteome</keyword>
<dbReference type="GO" id="GO:0000775">
    <property type="term" value="C:chromosome, centromeric region"/>
    <property type="evidence" value="ECO:0007669"/>
    <property type="project" value="InterPro"/>
</dbReference>
<dbReference type="Pfam" id="PF07557">
    <property type="entry name" value="Shugoshin_C"/>
    <property type="match status" value="1"/>
</dbReference>
<reference evidence="7" key="1">
    <citation type="journal article" date="2017" name="Nature">
        <title>The sunflower genome provides insights into oil metabolism, flowering and Asterid evolution.</title>
        <authorList>
            <person name="Badouin H."/>
            <person name="Gouzy J."/>
            <person name="Grassa C.J."/>
            <person name="Murat F."/>
            <person name="Staton S.E."/>
            <person name="Cottret L."/>
            <person name="Lelandais-Briere C."/>
            <person name="Owens G.L."/>
            <person name="Carrere S."/>
            <person name="Mayjonade B."/>
            <person name="Legrand L."/>
            <person name="Gill N."/>
            <person name="Kane N.C."/>
            <person name="Bowers J.E."/>
            <person name="Hubner S."/>
            <person name="Bellec A."/>
            <person name="Berard A."/>
            <person name="Berges H."/>
            <person name="Blanchet N."/>
            <person name="Boniface M.C."/>
            <person name="Brunel D."/>
            <person name="Catrice O."/>
            <person name="Chaidir N."/>
            <person name="Claudel C."/>
            <person name="Donnadieu C."/>
            <person name="Faraut T."/>
            <person name="Fievet G."/>
            <person name="Helmstetter N."/>
            <person name="King M."/>
            <person name="Knapp S.J."/>
            <person name="Lai Z."/>
            <person name="Le Paslier M.C."/>
            <person name="Lippi Y."/>
            <person name="Lorenzon L."/>
            <person name="Mandel J.R."/>
            <person name="Marage G."/>
            <person name="Marchand G."/>
            <person name="Marquand E."/>
            <person name="Bret-Mestries E."/>
            <person name="Morien E."/>
            <person name="Nambeesan S."/>
            <person name="Nguyen T."/>
            <person name="Pegot-Espagnet P."/>
            <person name="Pouilly N."/>
            <person name="Raftis F."/>
            <person name="Sallet E."/>
            <person name="Schiex T."/>
            <person name="Thomas J."/>
            <person name="Vandecasteele C."/>
            <person name="Vares D."/>
            <person name="Vear F."/>
            <person name="Vautrin S."/>
            <person name="Crespi M."/>
            <person name="Mangin B."/>
            <person name="Burke J.M."/>
            <person name="Salse J."/>
            <person name="Munos S."/>
            <person name="Vincourt P."/>
            <person name="Rieseberg L.H."/>
            <person name="Langlade N.B."/>
        </authorList>
    </citation>
    <scope>NUCLEOTIDE SEQUENCE [LARGE SCALE GENOMIC DNA]</scope>
    <source>
        <strain evidence="7">cv. SF193</strain>
    </source>
</reference>
<feature type="compositionally biased region" description="Polar residues" evidence="4">
    <location>
        <begin position="42"/>
        <end position="61"/>
    </location>
</feature>
<dbReference type="STRING" id="4232.A0A251SSZ3"/>
<protein>
    <submittedName>
        <fullName evidence="6">Putative shugoshin</fullName>
    </submittedName>
</protein>
<dbReference type="FunCoup" id="A0A251SSZ3">
    <property type="interactions" value="1190"/>
</dbReference>
<dbReference type="AlphaFoldDB" id="A0A251SSZ3"/>
<dbReference type="InterPro" id="IPR011515">
    <property type="entry name" value="Shugoshin_C"/>
</dbReference>
<dbReference type="PANTHER" id="PTHR34373">
    <property type="entry name" value="SHUGOSHIN 2"/>
    <property type="match status" value="1"/>
</dbReference>
<keyword evidence="3" id="KW-0175">Coiled coil</keyword>
<evidence type="ECO:0000256" key="2">
    <source>
        <dbReference type="ARBA" id="ARBA00022829"/>
    </source>
</evidence>
<evidence type="ECO:0000256" key="3">
    <source>
        <dbReference type="SAM" id="Coils"/>
    </source>
</evidence>
<sequence>MEDIYVFDSNNDLVIEDKPKVEIRAKTCIVNSGRKKLADISNMPSAPTTLTQDNKSRPNSSTMKDYIEQLQKENVALKKLLADKNKIIEISGAELQKLRMTLQKMQQQNLHLAQSNSQLLADLNSGKDRLKELQHQLGCKNGVLIAKKLELEGKRKTKACETDETKKAKVSKHEEIGVCTVPESSKDQQSNTNGRHKSKSLCSAVKKIQEKDAGDNERSVARRQSARFKHDEPKPAEDTFHTDEIDDKMQVDDIAVSVKKEDDSLPNKVSQEGRRSSISRPSREVTKKVQSYKEISVNVKMRRPE</sequence>
<keyword evidence="2" id="KW-0159">Chromosome partition</keyword>
<dbReference type="GO" id="GO:0005634">
    <property type="term" value="C:nucleus"/>
    <property type="evidence" value="ECO:0007669"/>
    <property type="project" value="InterPro"/>
</dbReference>
<evidence type="ECO:0000256" key="4">
    <source>
        <dbReference type="SAM" id="MobiDB-lite"/>
    </source>
</evidence>
<gene>
    <name evidence="6" type="ORF">HannXRQ_Chr13g0404481</name>
</gene>
<organism evidence="6 7">
    <name type="scientific">Helianthus annuus</name>
    <name type="common">Common sunflower</name>
    <dbReference type="NCBI Taxonomy" id="4232"/>
    <lineage>
        <taxon>Eukaryota</taxon>
        <taxon>Viridiplantae</taxon>
        <taxon>Streptophyta</taxon>
        <taxon>Embryophyta</taxon>
        <taxon>Tracheophyta</taxon>
        <taxon>Spermatophyta</taxon>
        <taxon>Magnoliopsida</taxon>
        <taxon>eudicotyledons</taxon>
        <taxon>Gunneridae</taxon>
        <taxon>Pentapetalae</taxon>
        <taxon>asterids</taxon>
        <taxon>campanulids</taxon>
        <taxon>Asterales</taxon>
        <taxon>Asteraceae</taxon>
        <taxon>Asteroideae</taxon>
        <taxon>Heliantheae alliance</taxon>
        <taxon>Heliantheae</taxon>
        <taxon>Helianthus</taxon>
    </lineage>
</organism>
<dbReference type="OrthoDB" id="770508at2759"/>
<evidence type="ECO:0000259" key="5">
    <source>
        <dbReference type="Pfam" id="PF07557"/>
    </source>
</evidence>
<feature type="compositionally biased region" description="Basic and acidic residues" evidence="4">
    <location>
        <begin position="228"/>
        <end position="251"/>
    </location>
</feature>
<dbReference type="PANTHER" id="PTHR34373:SF9">
    <property type="entry name" value="SHUGOSHIN 2"/>
    <property type="match status" value="1"/>
</dbReference>
<evidence type="ECO:0000313" key="6">
    <source>
        <dbReference type="EMBL" id="OTG01663.1"/>
    </source>
</evidence>
<proteinExistence type="inferred from homology"/>
<evidence type="ECO:0000256" key="1">
    <source>
        <dbReference type="ARBA" id="ARBA00010845"/>
    </source>
</evidence>
<dbReference type="InParanoid" id="A0A251SSZ3"/>
<feature type="region of interest" description="Disordered" evidence="4">
    <location>
        <begin position="40"/>
        <end position="61"/>
    </location>
</feature>
<feature type="domain" description="Shugoshin C-terminal" evidence="5">
    <location>
        <begin position="279"/>
        <end position="303"/>
    </location>
</feature>
<dbReference type="OMA" id="CTHHDAS"/>
<feature type="coiled-coil region" evidence="3">
    <location>
        <begin position="63"/>
        <end position="136"/>
    </location>
</feature>
<comment type="similarity">
    <text evidence="1">Belongs to the shugoshin family.</text>
</comment>
<feature type="compositionally biased region" description="Basic and acidic residues" evidence="4">
    <location>
        <begin position="258"/>
        <end position="287"/>
    </location>
</feature>
<dbReference type="GO" id="GO:0034090">
    <property type="term" value="P:maintenance of meiotic sister chromatid cohesion"/>
    <property type="evidence" value="ECO:0007669"/>
    <property type="project" value="InterPro"/>
</dbReference>
<dbReference type="EMBL" id="CM007902">
    <property type="protein sequence ID" value="OTG01663.1"/>
    <property type="molecule type" value="Genomic_DNA"/>
</dbReference>
<dbReference type="GO" id="GO:0045144">
    <property type="term" value="P:meiotic sister chromatid segregation"/>
    <property type="evidence" value="ECO:0007669"/>
    <property type="project" value="InterPro"/>
</dbReference>
<feature type="region of interest" description="Disordered" evidence="4">
    <location>
        <begin position="180"/>
        <end position="290"/>
    </location>
</feature>
<accession>A0A251SSZ3</accession>
<dbReference type="InterPro" id="IPR044693">
    <property type="entry name" value="SGO_plant"/>
</dbReference>
<feature type="compositionally biased region" description="Basic and acidic residues" evidence="4">
    <location>
        <begin position="207"/>
        <end position="220"/>
    </location>
</feature>
<dbReference type="Proteomes" id="UP000215914">
    <property type="component" value="Chromosome 13"/>
</dbReference>
<name>A0A251SSZ3_HELAN</name>